<gene>
    <name evidence="1" type="ORF">F53441_11629</name>
</gene>
<protein>
    <recommendedName>
        <fullName evidence="3">F-box domain-containing protein</fullName>
    </recommendedName>
</protein>
<evidence type="ECO:0008006" key="3">
    <source>
        <dbReference type="Google" id="ProtNLM"/>
    </source>
</evidence>
<dbReference type="EMBL" id="JAADJG010000585">
    <property type="protein sequence ID" value="KAF4442839.1"/>
    <property type="molecule type" value="Genomic_DNA"/>
</dbReference>
<dbReference type="AlphaFoldDB" id="A0A8H4K5E2"/>
<dbReference type="Proteomes" id="UP000605986">
    <property type="component" value="Unassembled WGS sequence"/>
</dbReference>
<evidence type="ECO:0000313" key="2">
    <source>
        <dbReference type="Proteomes" id="UP000605986"/>
    </source>
</evidence>
<accession>A0A8H4K5E2</accession>
<dbReference type="OrthoDB" id="5985073at2759"/>
<keyword evidence="2" id="KW-1185">Reference proteome</keyword>
<sequence length="438" mass="49882">MDQLAPEIISNIISYLVPKRDSCFSDDSIITEGPPLAPLATLCRQWLPLVEEVLFRELRLCSDTLSADSDILTPTRLSYLRQLDLIFKIPNCPSCPIPDEKWNPPEFDSVVVQLFSLLAKIPLRDEPLLALCFKIPPPQSSDKCAHDHFKTGLLDQTQSGASKAQSHLPELPMVRFFAIHNSYRRFVYSPRSFCLMASKMIRVRELDLGLCYFEKVSPLMEQRNELAQVLGNLPSSIYWFALAFRQYGPNTDSVPAQGEEDMLTREIRRFSQRKGLKDFSFEGSVESTVFWPPDSDTTEARSWPGLKSFIVKPYDISPSGKRLVIRKGWRDAPGAADVRKKYPEVGPMNEFFLAGARCVAHMPKAEYFSIELDDSWYTNLSFCTQFPEDPCLSVMGTGGGGLSLYKETVEEWRKTVGIHNLDFCMQVEDEDNEFIERR</sequence>
<evidence type="ECO:0000313" key="1">
    <source>
        <dbReference type="EMBL" id="KAF4442839.1"/>
    </source>
</evidence>
<reference evidence="1" key="1">
    <citation type="submission" date="2020-01" db="EMBL/GenBank/DDBJ databases">
        <title>Identification and distribution of gene clusters putatively required for synthesis of sphingolipid metabolism inhibitors in phylogenetically diverse species of the filamentous fungus Fusarium.</title>
        <authorList>
            <person name="Kim H.-S."/>
            <person name="Busman M."/>
            <person name="Brown D.W."/>
            <person name="Divon H."/>
            <person name="Uhlig S."/>
            <person name="Proctor R.H."/>
        </authorList>
    </citation>
    <scope>NUCLEOTIDE SEQUENCE</scope>
    <source>
        <strain evidence="1">NRRL 53441</strain>
    </source>
</reference>
<comment type="caution">
    <text evidence="1">The sequence shown here is derived from an EMBL/GenBank/DDBJ whole genome shotgun (WGS) entry which is preliminary data.</text>
</comment>
<organism evidence="1 2">
    <name type="scientific">Fusarium austroafricanum</name>
    <dbReference type="NCBI Taxonomy" id="2364996"/>
    <lineage>
        <taxon>Eukaryota</taxon>
        <taxon>Fungi</taxon>
        <taxon>Dikarya</taxon>
        <taxon>Ascomycota</taxon>
        <taxon>Pezizomycotina</taxon>
        <taxon>Sordariomycetes</taxon>
        <taxon>Hypocreomycetidae</taxon>
        <taxon>Hypocreales</taxon>
        <taxon>Nectriaceae</taxon>
        <taxon>Fusarium</taxon>
        <taxon>Fusarium concolor species complex</taxon>
    </lineage>
</organism>
<name>A0A8H4K5E2_9HYPO</name>
<proteinExistence type="predicted"/>